<dbReference type="RefSeq" id="WP_063179108.1">
    <property type="nucleotide sequence ID" value="NZ_LQRA01000044.1"/>
</dbReference>
<dbReference type="Pfam" id="PF07927">
    <property type="entry name" value="HicA_toxin"/>
    <property type="match status" value="1"/>
</dbReference>
<dbReference type="EMBL" id="PYHP01000009">
    <property type="protein sequence ID" value="PUA40488.1"/>
    <property type="molecule type" value="Genomic_DNA"/>
</dbReference>
<dbReference type="GO" id="GO:0004519">
    <property type="term" value="F:endonuclease activity"/>
    <property type="evidence" value="ECO:0007669"/>
    <property type="project" value="UniProtKB-KW"/>
</dbReference>
<sequence>MPSWSDLESFLKRDGWVLIRQNGRDKIYEKTLPGGEVLRTAVSKGTGEISKGLFNRILKQQLKVDKAYFNSKK</sequence>
<organism evidence="8 10">
    <name type="scientific">Paenibacillus elgii</name>
    <dbReference type="NCBI Taxonomy" id="189691"/>
    <lineage>
        <taxon>Bacteria</taxon>
        <taxon>Bacillati</taxon>
        <taxon>Bacillota</taxon>
        <taxon>Bacilli</taxon>
        <taxon>Bacillales</taxon>
        <taxon>Paenibacillaceae</taxon>
        <taxon>Paenibacillus</taxon>
    </lineage>
</organism>
<protein>
    <submittedName>
        <fullName evidence="9">Type II toxin-antitoxin system HicA family toxin</fullName>
    </submittedName>
</protein>
<evidence type="ECO:0000313" key="10">
    <source>
        <dbReference type="Proteomes" id="UP000076563"/>
    </source>
</evidence>
<keyword evidence="5" id="KW-0378">Hydrolase</keyword>
<keyword evidence="4" id="KW-0255">Endonuclease</keyword>
<dbReference type="AlphaFoldDB" id="A0A161U6G4"/>
<accession>A0A161U6G4</accession>
<evidence type="ECO:0000313" key="11">
    <source>
        <dbReference type="Proteomes" id="UP000244184"/>
    </source>
</evidence>
<keyword evidence="2" id="KW-1277">Toxin-antitoxin system</keyword>
<keyword evidence="3" id="KW-0540">Nuclease</keyword>
<reference evidence="9 11" key="3">
    <citation type="submission" date="2018-03" db="EMBL/GenBank/DDBJ databases">
        <title>Genome sequence of Paenibacillus elgii strain AC13 an antimicrobial compound producing bacteria.</title>
        <authorList>
            <person name="Kurokawa A.S."/>
            <person name="Araujo J.F."/>
            <person name="Costa R.A."/>
            <person name="Ortega D.B."/>
            <person name="Pires A.S."/>
            <person name="Pappas G.J.Jr."/>
            <person name="Franco O.L."/>
            <person name="Barreto C."/>
            <person name="Magalhaes B.S."/>
            <person name="Kruger R.H."/>
        </authorList>
    </citation>
    <scope>NUCLEOTIDE SEQUENCE [LARGE SCALE GENOMIC DNA]</scope>
    <source>
        <strain evidence="9 11">AC13</strain>
    </source>
</reference>
<evidence type="ECO:0000256" key="2">
    <source>
        <dbReference type="ARBA" id="ARBA00022649"/>
    </source>
</evidence>
<dbReference type="STRING" id="1007103.GCA_000213315_06436"/>
<keyword evidence="6" id="KW-0694">RNA-binding</keyword>
<dbReference type="Proteomes" id="UP000244184">
    <property type="component" value="Unassembled WGS sequence"/>
</dbReference>
<dbReference type="GO" id="GO:0016787">
    <property type="term" value="F:hydrolase activity"/>
    <property type="evidence" value="ECO:0007669"/>
    <property type="project" value="UniProtKB-KW"/>
</dbReference>
<name>A0A161U6G4_9BACL</name>
<dbReference type="InterPro" id="IPR012933">
    <property type="entry name" value="HicA_mRNA_interferase"/>
</dbReference>
<dbReference type="InterPro" id="IPR038570">
    <property type="entry name" value="HicA_sf"/>
</dbReference>
<proteinExistence type="inferred from homology"/>
<comment type="similarity">
    <text evidence="1">Belongs to the HicA mRNA interferase family.</text>
</comment>
<dbReference type="Proteomes" id="UP000076563">
    <property type="component" value="Unassembled WGS sequence"/>
</dbReference>
<evidence type="ECO:0000256" key="5">
    <source>
        <dbReference type="ARBA" id="ARBA00022801"/>
    </source>
</evidence>
<comment type="caution">
    <text evidence="8">The sequence shown here is derived from an EMBL/GenBank/DDBJ whole genome shotgun (WGS) entry which is preliminary data.</text>
</comment>
<evidence type="ECO:0000256" key="6">
    <source>
        <dbReference type="ARBA" id="ARBA00022884"/>
    </source>
</evidence>
<evidence type="ECO:0000256" key="3">
    <source>
        <dbReference type="ARBA" id="ARBA00022722"/>
    </source>
</evidence>
<dbReference type="EMBL" id="LQRA01000044">
    <property type="protein sequence ID" value="KZE81136.1"/>
    <property type="molecule type" value="Genomic_DNA"/>
</dbReference>
<evidence type="ECO:0000313" key="9">
    <source>
        <dbReference type="EMBL" id="PUA40488.1"/>
    </source>
</evidence>
<dbReference type="Gene3D" id="3.30.920.30">
    <property type="entry name" value="Hypothetical protein"/>
    <property type="match status" value="1"/>
</dbReference>
<evidence type="ECO:0000256" key="7">
    <source>
        <dbReference type="ARBA" id="ARBA00023016"/>
    </source>
</evidence>
<gene>
    <name evidence="8" type="ORF">AV654_01170</name>
    <name evidence="9" type="ORF">C8Z91_03235</name>
</gene>
<reference evidence="8" key="2">
    <citation type="submission" date="2016-01" db="EMBL/GenBank/DDBJ databases">
        <authorList>
            <person name="McClelland M."/>
            <person name="Jain A."/>
            <person name="Saraogi P."/>
            <person name="Mendelson R."/>
            <person name="Westerman R."/>
            <person name="SanMiguel P."/>
            <person name="Csonka L."/>
        </authorList>
    </citation>
    <scope>NUCLEOTIDE SEQUENCE</scope>
    <source>
        <strain evidence="8">M63</strain>
    </source>
</reference>
<dbReference type="OrthoDB" id="1725706at2"/>
<evidence type="ECO:0000256" key="1">
    <source>
        <dbReference type="ARBA" id="ARBA00006620"/>
    </source>
</evidence>
<dbReference type="GO" id="GO:0003729">
    <property type="term" value="F:mRNA binding"/>
    <property type="evidence" value="ECO:0007669"/>
    <property type="project" value="InterPro"/>
</dbReference>
<reference evidence="10" key="1">
    <citation type="submission" date="2016-01" db="EMBL/GenBank/DDBJ databases">
        <title>Draft genome of Chromobacterium sp. F49.</title>
        <authorList>
            <person name="Hong K.W."/>
        </authorList>
    </citation>
    <scope>NUCLEOTIDE SEQUENCE [LARGE SCALE GENOMIC DNA]</scope>
    <source>
        <strain evidence="10">M63</strain>
    </source>
</reference>
<keyword evidence="7" id="KW-0346">Stress response</keyword>
<evidence type="ECO:0000313" key="8">
    <source>
        <dbReference type="EMBL" id="KZE81136.1"/>
    </source>
</evidence>
<dbReference type="SUPFAM" id="SSF54786">
    <property type="entry name" value="YcfA/nrd intein domain"/>
    <property type="match status" value="1"/>
</dbReference>
<evidence type="ECO:0000256" key="4">
    <source>
        <dbReference type="ARBA" id="ARBA00022759"/>
    </source>
</evidence>
<keyword evidence="10" id="KW-1185">Reference proteome</keyword>